<dbReference type="PROSITE" id="PS00198">
    <property type="entry name" value="4FE4S_FER_1"/>
    <property type="match status" value="3"/>
</dbReference>
<dbReference type="PROSITE" id="PS51379">
    <property type="entry name" value="4FE4S_FER_2"/>
    <property type="match status" value="3"/>
</dbReference>
<feature type="domain" description="4Fe-4S ferredoxin-type" evidence="6">
    <location>
        <begin position="539"/>
        <end position="568"/>
    </location>
</feature>
<evidence type="ECO:0000256" key="5">
    <source>
        <dbReference type="SAM" id="MobiDB-lite"/>
    </source>
</evidence>
<keyword evidence="2" id="KW-0479">Metal-binding</keyword>
<protein>
    <submittedName>
        <fullName evidence="7">4Fe-4S dicluster domain-containing protein</fullName>
    </submittedName>
</protein>
<dbReference type="STRING" id="1123062.SAMN02745775_11098"/>
<feature type="compositionally biased region" description="Basic and acidic residues" evidence="5">
    <location>
        <begin position="682"/>
        <end position="700"/>
    </location>
</feature>
<dbReference type="EMBL" id="FOSQ01000010">
    <property type="protein sequence ID" value="SFK90786.1"/>
    <property type="molecule type" value="Genomic_DNA"/>
</dbReference>
<dbReference type="Proteomes" id="UP000199473">
    <property type="component" value="Unassembled WGS sequence"/>
</dbReference>
<keyword evidence="8" id="KW-1185">Reference proteome</keyword>
<organism evidence="7 8">
    <name type="scientific">Falsiroseomonas stagni DSM 19981</name>
    <dbReference type="NCBI Taxonomy" id="1123062"/>
    <lineage>
        <taxon>Bacteria</taxon>
        <taxon>Pseudomonadati</taxon>
        <taxon>Pseudomonadota</taxon>
        <taxon>Alphaproteobacteria</taxon>
        <taxon>Acetobacterales</taxon>
        <taxon>Roseomonadaceae</taxon>
        <taxon>Falsiroseomonas</taxon>
    </lineage>
</organism>
<dbReference type="InterPro" id="IPR050572">
    <property type="entry name" value="Fe-S_Ferredoxin"/>
</dbReference>
<keyword evidence="4" id="KW-0411">Iron-sulfur</keyword>
<evidence type="ECO:0000256" key="1">
    <source>
        <dbReference type="ARBA" id="ARBA00022485"/>
    </source>
</evidence>
<evidence type="ECO:0000259" key="6">
    <source>
        <dbReference type="PROSITE" id="PS51379"/>
    </source>
</evidence>
<dbReference type="SUPFAM" id="SSF54862">
    <property type="entry name" value="4Fe-4S ferredoxins"/>
    <property type="match status" value="1"/>
</dbReference>
<dbReference type="InterPro" id="IPR017896">
    <property type="entry name" value="4Fe4S_Fe-S-bd"/>
</dbReference>
<dbReference type="InterPro" id="IPR017900">
    <property type="entry name" value="4Fe4S_Fe_S_CS"/>
</dbReference>
<gene>
    <name evidence="7" type="ORF">SAMN02745775_11098</name>
</gene>
<dbReference type="Gene3D" id="3.30.70.20">
    <property type="match status" value="2"/>
</dbReference>
<keyword evidence="3" id="KW-0408">Iron</keyword>
<proteinExistence type="predicted"/>
<evidence type="ECO:0000313" key="8">
    <source>
        <dbReference type="Proteomes" id="UP000199473"/>
    </source>
</evidence>
<sequence length="700" mass="74089">MGGPRPGLDPGTTGMPGTPMTTSAATNGRTTFVCSCEDTMPLDGRAIARGCATAPRQAEQLCQAQLDRFLAALAEDRPITVACTAQAPLFQQEAEAAGFTRDLGFVNIRETAGWSEDAKAAGPKMAALIAAAAVPMPATALVPMKSEGVTLVLGRDEAALAIAARLAESLDVTVLLTGAQKVAPLRAADFPVARGRARAATGWLGAFEVTVDGYAMPRPSSRSAYEWGPARDGATSRCDVLVDLTGGTPLFPTHEVRQGYLRADTSDAASVERLVARARDLVGEFDKPRFVTFDASLCAHSRNRRTACTRCLDLCPTGAITPGKDSVQISAEICAGCGACAAVCPTGAAQYAMPSSDALLRRVRTLLLTYREAGGEAPALLVHDAEHGEPLIDALARHGDGLPARVLPIRINEVSQLDLSFFLSAFAWGAAQIRVLMKGRRAHGVEGVFRNIDYATTILAGLNVPDHGAPRAAAIETDDPFTMGEALRALPRRGLPFPPATFAAIGAPREILRQAGRALAEGAERREAVIPMPALAPFGIARVDTSGCTLCVACTTVCPTGALSANPEKPQLRFLEDACVQCGLCATTCPEKVITLEPRLNLSAASAQVTVVKEEEPFCCERCAKPFGVKSQIDRVSAKLAASGHWMFKDGKQLALLRLCEDCRAFAATDGQVDPYAGPERPTTKTTEDWLREAERAKRQ</sequence>
<dbReference type="AlphaFoldDB" id="A0A1I4DF90"/>
<dbReference type="PANTHER" id="PTHR43687">
    <property type="entry name" value="ADENYLYLSULFATE REDUCTASE, BETA SUBUNIT"/>
    <property type="match status" value="1"/>
</dbReference>
<dbReference type="GO" id="GO:0046872">
    <property type="term" value="F:metal ion binding"/>
    <property type="evidence" value="ECO:0007669"/>
    <property type="project" value="UniProtKB-KW"/>
</dbReference>
<feature type="domain" description="4Fe-4S ferredoxin-type" evidence="6">
    <location>
        <begin position="325"/>
        <end position="354"/>
    </location>
</feature>
<feature type="region of interest" description="Disordered" evidence="5">
    <location>
        <begin position="1"/>
        <end position="24"/>
    </location>
</feature>
<reference evidence="7 8" key="1">
    <citation type="submission" date="2016-10" db="EMBL/GenBank/DDBJ databases">
        <authorList>
            <person name="de Groot N.N."/>
        </authorList>
    </citation>
    <scope>NUCLEOTIDE SEQUENCE [LARGE SCALE GENOMIC DNA]</scope>
    <source>
        <strain evidence="7 8">DSM 19981</strain>
    </source>
</reference>
<evidence type="ECO:0000256" key="4">
    <source>
        <dbReference type="ARBA" id="ARBA00023014"/>
    </source>
</evidence>
<evidence type="ECO:0000313" key="7">
    <source>
        <dbReference type="EMBL" id="SFK90786.1"/>
    </source>
</evidence>
<feature type="domain" description="4Fe-4S ferredoxin-type" evidence="6">
    <location>
        <begin position="570"/>
        <end position="599"/>
    </location>
</feature>
<feature type="region of interest" description="Disordered" evidence="5">
    <location>
        <begin position="674"/>
        <end position="700"/>
    </location>
</feature>
<accession>A0A1I4DF90</accession>
<name>A0A1I4DF90_9PROT</name>
<dbReference type="GO" id="GO:0051539">
    <property type="term" value="F:4 iron, 4 sulfur cluster binding"/>
    <property type="evidence" value="ECO:0007669"/>
    <property type="project" value="UniProtKB-KW"/>
</dbReference>
<dbReference type="PANTHER" id="PTHR43687:SF4">
    <property type="entry name" value="BLR5484 PROTEIN"/>
    <property type="match status" value="1"/>
</dbReference>
<feature type="compositionally biased region" description="Low complexity" evidence="5">
    <location>
        <begin position="10"/>
        <end position="22"/>
    </location>
</feature>
<dbReference type="Pfam" id="PF12838">
    <property type="entry name" value="Fer4_7"/>
    <property type="match status" value="2"/>
</dbReference>
<evidence type="ECO:0000256" key="3">
    <source>
        <dbReference type="ARBA" id="ARBA00023004"/>
    </source>
</evidence>
<evidence type="ECO:0000256" key="2">
    <source>
        <dbReference type="ARBA" id="ARBA00022723"/>
    </source>
</evidence>
<keyword evidence="1" id="KW-0004">4Fe-4S</keyword>